<dbReference type="GO" id="GO:0003677">
    <property type="term" value="F:DNA binding"/>
    <property type="evidence" value="ECO:0007669"/>
    <property type="project" value="InterPro"/>
</dbReference>
<evidence type="ECO:0000313" key="2">
    <source>
        <dbReference type="EMBL" id="RAQ94626.1"/>
    </source>
</evidence>
<dbReference type="EMBL" id="MCIF01000002">
    <property type="protein sequence ID" value="RAQ94626.1"/>
    <property type="molecule type" value="Genomic_DNA"/>
</dbReference>
<gene>
    <name evidence="2" type="ORF">A4R35_03705</name>
</gene>
<reference evidence="2 3" key="1">
    <citation type="submission" date="2016-08" db="EMBL/GenBank/DDBJ databases">
        <title>Analysis of Carbohydrate Active Enzymes in Thermogemmatispora T81 Reveals Carbohydrate Degradation Ability.</title>
        <authorList>
            <person name="Tomazini A."/>
            <person name="Lal S."/>
            <person name="Stott M."/>
            <person name="Henrissat B."/>
            <person name="Polikarpov I."/>
            <person name="Sparling R."/>
            <person name="Levin D.B."/>
        </authorList>
    </citation>
    <scope>NUCLEOTIDE SEQUENCE [LARGE SCALE GENOMIC DNA]</scope>
    <source>
        <strain evidence="2 3">T81</strain>
    </source>
</reference>
<sequence>MYHYGIIIREYRERAGMTQAQLAARWPKSERFGGGEGVSWKYIQDIEHGRKRIDDQETLRKVCSLLHIPLWRVGLSEYDPFTDTLTSSQCCMQVVDLMELTLRQAWTMRKSSLLGPARGVMTRLGTLWASFLASTPPALQKEVSFQRLQANYHCLQGVLAVDAMQYHKAITHYYDMYQIAQHLQEPALLAHALMNIGVEYDRQGQTLQSIQYLEQARDWSFEAPKAWRVLVHAYLSRAYARSGDLRRFLQANDMALRWSHCLYSDYIDDPDGVYYSTGNILAERSAGYLLLDQPHSTLALRKDVITVLQQGQESRVAAWMSLDWAQAYLLLGEVEACVSELRQFHRDALRMGSAHALQQARSVLASLERNYGDARVVKALREELLEDAGGASEMPSNCSSTSH</sequence>
<dbReference type="CDD" id="cd00093">
    <property type="entry name" value="HTH_XRE"/>
    <property type="match status" value="1"/>
</dbReference>
<dbReference type="SUPFAM" id="SSF48452">
    <property type="entry name" value="TPR-like"/>
    <property type="match status" value="1"/>
</dbReference>
<organism evidence="2 3">
    <name type="scientific">Thermogemmatispora tikiterensis</name>
    <dbReference type="NCBI Taxonomy" id="1825093"/>
    <lineage>
        <taxon>Bacteria</taxon>
        <taxon>Bacillati</taxon>
        <taxon>Chloroflexota</taxon>
        <taxon>Ktedonobacteria</taxon>
        <taxon>Thermogemmatisporales</taxon>
        <taxon>Thermogemmatisporaceae</taxon>
        <taxon>Thermogemmatispora</taxon>
    </lineage>
</organism>
<keyword evidence="3" id="KW-1185">Reference proteome</keyword>
<dbReference type="SUPFAM" id="SSF47413">
    <property type="entry name" value="lambda repressor-like DNA-binding domains"/>
    <property type="match status" value="1"/>
</dbReference>
<dbReference type="InterPro" id="IPR010982">
    <property type="entry name" value="Lambda_DNA-bd_dom_sf"/>
</dbReference>
<protein>
    <recommendedName>
        <fullName evidence="1">HTH cro/C1-type domain-containing protein</fullName>
    </recommendedName>
</protein>
<dbReference type="InterPro" id="IPR011990">
    <property type="entry name" value="TPR-like_helical_dom_sf"/>
</dbReference>
<evidence type="ECO:0000259" key="1">
    <source>
        <dbReference type="PROSITE" id="PS50943"/>
    </source>
</evidence>
<dbReference type="AlphaFoldDB" id="A0A328VAD1"/>
<dbReference type="PROSITE" id="PS50943">
    <property type="entry name" value="HTH_CROC1"/>
    <property type="match status" value="1"/>
</dbReference>
<feature type="domain" description="HTH cro/C1-type" evidence="1">
    <location>
        <begin position="8"/>
        <end position="73"/>
    </location>
</feature>
<proteinExistence type="predicted"/>
<dbReference type="Gene3D" id="1.10.260.40">
    <property type="entry name" value="lambda repressor-like DNA-binding domains"/>
    <property type="match status" value="1"/>
</dbReference>
<dbReference type="Proteomes" id="UP000248706">
    <property type="component" value="Unassembled WGS sequence"/>
</dbReference>
<comment type="caution">
    <text evidence="2">The sequence shown here is derived from an EMBL/GenBank/DDBJ whole genome shotgun (WGS) entry which is preliminary data.</text>
</comment>
<dbReference type="Gene3D" id="1.25.40.10">
    <property type="entry name" value="Tetratricopeptide repeat domain"/>
    <property type="match status" value="1"/>
</dbReference>
<dbReference type="InterPro" id="IPR001387">
    <property type="entry name" value="Cro/C1-type_HTH"/>
</dbReference>
<evidence type="ECO:0000313" key="3">
    <source>
        <dbReference type="Proteomes" id="UP000248706"/>
    </source>
</evidence>
<name>A0A328VAD1_9CHLR</name>
<accession>A0A328VAD1</accession>